<dbReference type="Proteomes" id="UP001623348">
    <property type="component" value="Unassembled WGS sequence"/>
</dbReference>
<protein>
    <submittedName>
        <fullName evidence="1">Uncharacterized protein</fullName>
    </submittedName>
</protein>
<comment type="caution">
    <text evidence="1">The sequence shown here is derived from an EMBL/GenBank/DDBJ whole genome shotgun (WGS) entry which is preliminary data.</text>
</comment>
<proteinExistence type="predicted"/>
<gene>
    <name evidence="1" type="ORF">GRJ2_000417500</name>
</gene>
<dbReference type="AlphaFoldDB" id="A0ABC9W3E5"/>
<name>A0ABC9W3E5_GRUJA</name>
<sequence>MLVVVTPCDQGQRPPSAILTCYLMRLLLARFWIQNIVERLQRAVWPLDYNFLLLFHMGTKGAARGDLEHIKSDYMALHVKTKDMGSLPMRGKGLQGSEWILRVNNWLHR</sequence>
<evidence type="ECO:0000313" key="2">
    <source>
        <dbReference type="Proteomes" id="UP001623348"/>
    </source>
</evidence>
<reference evidence="1 2" key="1">
    <citation type="submission" date="2024-06" db="EMBL/GenBank/DDBJ databases">
        <title>The draft genome of Grus japonensis, version 3.</title>
        <authorList>
            <person name="Nabeshima K."/>
            <person name="Suzuki S."/>
            <person name="Onuma M."/>
        </authorList>
    </citation>
    <scope>NUCLEOTIDE SEQUENCE [LARGE SCALE GENOMIC DNA]</scope>
    <source>
        <strain evidence="1 2">451A</strain>
    </source>
</reference>
<accession>A0ABC9W3E5</accession>
<keyword evidence="2" id="KW-1185">Reference proteome</keyword>
<evidence type="ECO:0000313" key="1">
    <source>
        <dbReference type="EMBL" id="GAB0179522.1"/>
    </source>
</evidence>
<organism evidence="1 2">
    <name type="scientific">Grus japonensis</name>
    <name type="common">Japanese crane</name>
    <name type="synonym">Red-crowned crane</name>
    <dbReference type="NCBI Taxonomy" id="30415"/>
    <lineage>
        <taxon>Eukaryota</taxon>
        <taxon>Metazoa</taxon>
        <taxon>Chordata</taxon>
        <taxon>Craniata</taxon>
        <taxon>Vertebrata</taxon>
        <taxon>Euteleostomi</taxon>
        <taxon>Archelosauria</taxon>
        <taxon>Archosauria</taxon>
        <taxon>Dinosauria</taxon>
        <taxon>Saurischia</taxon>
        <taxon>Theropoda</taxon>
        <taxon>Coelurosauria</taxon>
        <taxon>Aves</taxon>
        <taxon>Neognathae</taxon>
        <taxon>Neoaves</taxon>
        <taxon>Gruiformes</taxon>
        <taxon>Gruidae</taxon>
        <taxon>Grus</taxon>
    </lineage>
</organism>
<dbReference type="EMBL" id="BAAFJT010000001">
    <property type="protein sequence ID" value="GAB0179522.1"/>
    <property type="molecule type" value="Genomic_DNA"/>
</dbReference>